<comment type="caution">
    <text evidence="3">The sequence shown here is derived from an EMBL/GenBank/DDBJ whole genome shotgun (WGS) entry which is preliminary data.</text>
</comment>
<keyword evidence="4" id="KW-1185">Reference proteome</keyword>
<sequence>MAKRDLYQEITSEFLAALKEGVKPWVCPWTSNGSFAMPVNGTTGKPYNGMNVLLLAMRARAEGYRSNQWMTFQQGKQQGAFVRKGEKGTTCIFFKPMEKENSDTGEKESYAVMKAFTVFNREQFEGFETPEVEPTWAPIEDAEAICEAFPIETRHGGDQACYIPSLDIIRMPTREQFAKGEDYYCTRLHEMVHATGHKSRLNRELVGKFGSDAYAFEELVAELGSWMMCSRIGLQGDLQHKSYLAHWIRILDFDKKALFKAATLAQKAHDLCFEYLAAHESEREDQAA</sequence>
<protein>
    <submittedName>
        <fullName evidence="3">DNA primase</fullName>
    </submittedName>
</protein>
<dbReference type="InterPro" id="IPR013610">
    <property type="entry name" value="ArdC_N"/>
</dbReference>
<accession>A0A2G1V9X6</accession>
<proteinExistence type="predicted"/>
<dbReference type="AlphaFoldDB" id="A0A2G1V9X6"/>
<dbReference type="GO" id="GO:0003697">
    <property type="term" value="F:single-stranded DNA binding"/>
    <property type="evidence" value="ECO:0007669"/>
    <property type="project" value="InterPro"/>
</dbReference>
<evidence type="ECO:0000313" key="4">
    <source>
        <dbReference type="Proteomes" id="UP000229044"/>
    </source>
</evidence>
<evidence type="ECO:0000313" key="3">
    <source>
        <dbReference type="EMBL" id="PHQ23587.1"/>
    </source>
</evidence>
<dbReference type="Pfam" id="PF18818">
    <property type="entry name" value="MPTase-PolyVal"/>
    <property type="match status" value="1"/>
</dbReference>
<dbReference type="InterPro" id="IPR041459">
    <property type="entry name" value="MPTase-PolyVal"/>
</dbReference>
<dbReference type="PIRSF" id="PIRSF037112">
    <property type="entry name" value="Antirestriction_ArdC"/>
    <property type="match status" value="1"/>
</dbReference>
<dbReference type="EMBL" id="NTFI01000013">
    <property type="protein sequence ID" value="PHQ23587.1"/>
    <property type="molecule type" value="Genomic_DNA"/>
</dbReference>
<dbReference type="Proteomes" id="UP000229044">
    <property type="component" value="Unassembled WGS sequence"/>
</dbReference>
<organism evidence="3 4">
    <name type="scientific">Marinobacter guineae</name>
    <dbReference type="NCBI Taxonomy" id="432303"/>
    <lineage>
        <taxon>Bacteria</taxon>
        <taxon>Pseudomonadati</taxon>
        <taxon>Pseudomonadota</taxon>
        <taxon>Gammaproteobacteria</taxon>
        <taxon>Pseudomonadales</taxon>
        <taxon>Marinobacteraceae</taxon>
        <taxon>Marinobacter</taxon>
    </lineage>
</organism>
<evidence type="ECO:0000259" key="1">
    <source>
        <dbReference type="Pfam" id="PF08401"/>
    </source>
</evidence>
<dbReference type="OrthoDB" id="9792687at2"/>
<reference evidence="3 4" key="1">
    <citation type="submission" date="2017-09" db="EMBL/GenBank/DDBJ databases">
        <title>The draft genome sequences of Marinobacter guineae M3B.</title>
        <authorList>
            <person name="Cao J."/>
        </authorList>
    </citation>
    <scope>NUCLEOTIDE SEQUENCE [LARGE SCALE GENOMIC DNA]</scope>
    <source>
        <strain evidence="3 4">M3B</strain>
    </source>
</reference>
<dbReference type="RefSeq" id="WP_099619974.1">
    <property type="nucleotide sequence ID" value="NZ_KZ319345.1"/>
</dbReference>
<feature type="domain" description="Polyvalent protein metallopeptidase" evidence="2">
    <location>
        <begin position="140"/>
        <end position="263"/>
    </location>
</feature>
<feature type="domain" description="N-terminal" evidence="1">
    <location>
        <begin position="5"/>
        <end position="119"/>
    </location>
</feature>
<dbReference type="InterPro" id="IPR017113">
    <property type="entry name" value="Antirestriction_ArdC"/>
</dbReference>
<name>A0A2G1V9X6_9GAMM</name>
<dbReference type="Pfam" id="PF08401">
    <property type="entry name" value="ArdcN"/>
    <property type="match status" value="1"/>
</dbReference>
<evidence type="ECO:0000259" key="2">
    <source>
        <dbReference type="Pfam" id="PF18818"/>
    </source>
</evidence>
<gene>
    <name evidence="3" type="ORF">CLH62_20100</name>
</gene>